<keyword evidence="2" id="KW-1133">Transmembrane helix</keyword>
<dbReference type="AlphaFoldDB" id="A0A078A6E5"/>
<dbReference type="InParanoid" id="A0A078A6E5"/>
<feature type="region of interest" description="Disordered" evidence="1">
    <location>
        <begin position="313"/>
        <end position="335"/>
    </location>
</feature>
<dbReference type="Proteomes" id="UP000039865">
    <property type="component" value="Unassembled WGS sequence"/>
</dbReference>
<evidence type="ECO:0008006" key="6">
    <source>
        <dbReference type="Google" id="ProtNLM"/>
    </source>
</evidence>
<evidence type="ECO:0000256" key="3">
    <source>
        <dbReference type="SAM" id="SignalP"/>
    </source>
</evidence>
<keyword evidence="5" id="KW-1185">Reference proteome</keyword>
<accession>A0A078A6E5</accession>
<feature type="transmembrane region" description="Helical" evidence="2">
    <location>
        <begin position="281"/>
        <end position="304"/>
    </location>
</feature>
<keyword evidence="2" id="KW-0472">Membrane</keyword>
<name>A0A078A6E5_STYLE</name>
<gene>
    <name evidence="4" type="primary">Contig16448.g17514</name>
    <name evidence="4" type="ORF">STYLEM_6740</name>
</gene>
<evidence type="ECO:0000313" key="5">
    <source>
        <dbReference type="Proteomes" id="UP000039865"/>
    </source>
</evidence>
<evidence type="ECO:0000256" key="1">
    <source>
        <dbReference type="SAM" id="MobiDB-lite"/>
    </source>
</evidence>
<evidence type="ECO:0000313" key="4">
    <source>
        <dbReference type="EMBL" id="CDW77774.1"/>
    </source>
</evidence>
<dbReference type="EMBL" id="CCKQ01006463">
    <property type="protein sequence ID" value="CDW77774.1"/>
    <property type="molecule type" value="Genomic_DNA"/>
</dbReference>
<reference evidence="4 5" key="1">
    <citation type="submission" date="2014-06" db="EMBL/GenBank/DDBJ databases">
        <authorList>
            <person name="Swart Estienne"/>
        </authorList>
    </citation>
    <scope>NUCLEOTIDE SEQUENCE [LARGE SCALE GENOMIC DNA]</scope>
    <source>
        <strain evidence="4 5">130c</strain>
    </source>
</reference>
<feature type="compositionally biased region" description="Polar residues" evidence="1">
    <location>
        <begin position="313"/>
        <end position="331"/>
    </location>
</feature>
<feature type="chain" id="PRO_5001729191" description="Transmembrane protein" evidence="3">
    <location>
        <begin position="30"/>
        <end position="669"/>
    </location>
</feature>
<keyword evidence="2" id="KW-0812">Transmembrane</keyword>
<keyword evidence="3" id="KW-0732">Signal</keyword>
<organism evidence="4 5">
    <name type="scientific">Stylonychia lemnae</name>
    <name type="common">Ciliate</name>
    <dbReference type="NCBI Taxonomy" id="5949"/>
    <lineage>
        <taxon>Eukaryota</taxon>
        <taxon>Sar</taxon>
        <taxon>Alveolata</taxon>
        <taxon>Ciliophora</taxon>
        <taxon>Intramacronucleata</taxon>
        <taxon>Spirotrichea</taxon>
        <taxon>Stichotrichia</taxon>
        <taxon>Sporadotrichida</taxon>
        <taxon>Oxytrichidae</taxon>
        <taxon>Stylonychinae</taxon>
        <taxon>Stylonychia</taxon>
    </lineage>
</organism>
<feature type="signal peptide" evidence="3">
    <location>
        <begin position="1"/>
        <end position="29"/>
    </location>
</feature>
<proteinExistence type="predicted"/>
<feature type="compositionally biased region" description="Low complexity" evidence="1">
    <location>
        <begin position="538"/>
        <end position="551"/>
    </location>
</feature>
<feature type="region of interest" description="Disordered" evidence="1">
    <location>
        <begin position="536"/>
        <end position="568"/>
    </location>
</feature>
<feature type="region of interest" description="Disordered" evidence="1">
    <location>
        <begin position="599"/>
        <end position="626"/>
    </location>
</feature>
<evidence type="ECO:0000256" key="2">
    <source>
        <dbReference type="SAM" id="Phobius"/>
    </source>
</evidence>
<sequence length="669" mass="75163">MKTQISISNIFSLPSLFFSVFIWASFTSANQEFLPDFDSSNFLAHRQLDFNITASDTCKQSCIDVGRNFCPQSNYKSGLCCDILSPNCTSNDICSNDVSVTNMKLWACPSEVYCGDVLVTPFANGTSFNISINTTASYRFSYDKICKYLVSFPDIAGLNDNIQIVPTYIYNVEATFMSGVYYSNDVTRLNMVLLRTYSATFPNKVFLLVRSSLANSVGQFTFRVQFINNPDTDKDQAARDQLKNISINGQDISNQQKLNDFLNTFNKTNSGDSDSLTKTNIIIIAVLGGAFVVLVIVVIVLVVYCKRKTDQVETLSKRPQSSNDLRSTQNGPMRKANFASHDDYESIWKSQQFQDQLKAKFGTTEVTPEMIQKFFSGQMNKPDQDQVQTIQAQIQNQGVKNDGHSLVLDTMRDSNNNISATVQLLNQNKPKSEINDVKQFNQTLGLGNNHAVSSGQQLTNFDYNSDHQIYPEAEALQKTGIRSETSSQKDKIQSAISNENSATISQSYNKVNSINQQSNAFSRKGTLSRVQQEPELYQPQNQVNIGQNNNQEEPKKKRLKSKKSQGSTIFDAGIEEPAQMQFNIVSSDAQVQLATQKTKKSMKQDKQQIQNQRTTDGLPPINKPGLVNYQQSSTVYQEQDSREIRKQAAPINFYAMNDKQNNNDDDDFF</sequence>
<protein>
    <recommendedName>
        <fullName evidence="6">Transmembrane protein</fullName>
    </recommendedName>
</protein>